<dbReference type="AlphaFoldDB" id="A0A6N1MTC3"/>
<dbReference type="Proteomes" id="UP000509126">
    <property type="component" value="Chromosome"/>
</dbReference>
<evidence type="ECO:0000256" key="2">
    <source>
        <dbReference type="SAM" id="SignalP"/>
    </source>
</evidence>
<reference evidence="3 4" key="1">
    <citation type="submission" date="2019-11" db="EMBL/GenBank/DDBJ databases">
        <title>FDA dAtabase for Regulatory Grade micrObial Sequences (FDA-ARGOS): Supporting development and validation of Infectious Disease Dx tests.</title>
        <authorList>
            <person name="Patel R."/>
            <person name="Rucinski S."/>
            <person name="Tallon L."/>
            <person name="Sadzewicz L."/>
            <person name="Vavikolanu K."/>
            <person name="Mehta A."/>
            <person name="Aluvathingal J."/>
            <person name="Nadendla S."/>
            <person name="Nandy P."/>
            <person name="Geyer C."/>
            <person name="Yan Y."/>
            <person name="Sichtig H."/>
        </authorList>
    </citation>
    <scope>NUCLEOTIDE SEQUENCE [LARGE SCALE GENOMIC DNA]</scope>
    <source>
        <strain evidence="3 4">FDAARGOS_557</strain>
    </source>
</reference>
<feature type="region of interest" description="Disordered" evidence="1">
    <location>
        <begin position="126"/>
        <end position="151"/>
    </location>
</feature>
<protein>
    <submittedName>
        <fullName evidence="3">Uncharacterized protein</fullName>
    </submittedName>
</protein>
<feature type="signal peptide" evidence="2">
    <location>
        <begin position="1"/>
        <end position="23"/>
    </location>
</feature>
<proteinExistence type="predicted"/>
<dbReference type="EMBL" id="CP054803">
    <property type="protein sequence ID" value="QKU20620.1"/>
    <property type="molecule type" value="Genomic_DNA"/>
</dbReference>
<organism evidence="3 4">
    <name type="scientific">Acinetobacter lwoffii</name>
    <dbReference type="NCBI Taxonomy" id="28090"/>
    <lineage>
        <taxon>Bacteria</taxon>
        <taxon>Pseudomonadati</taxon>
        <taxon>Pseudomonadota</taxon>
        <taxon>Gammaproteobacteria</taxon>
        <taxon>Moraxellales</taxon>
        <taxon>Moraxellaceae</taxon>
        <taxon>Acinetobacter</taxon>
    </lineage>
</organism>
<evidence type="ECO:0000256" key="1">
    <source>
        <dbReference type="SAM" id="MobiDB-lite"/>
    </source>
</evidence>
<keyword evidence="2" id="KW-0732">Signal</keyword>
<accession>A0A6N1MTC3</accession>
<gene>
    <name evidence="3" type="ORF">FOB19_03735</name>
</gene>
<evidence type="ECO:0000313" key="4">
    <source>
        <dbReference type="Proteomes" id="UP000509126"/>
    </source>
</evidence>
<evidence type="ECO:0000313" key="3">
    <source>
        <dbReference type="EMBL" id="QKU20620.1"/>
    </source>
</evidence>
<sequence>MKNTIKTIALSVAFLSSAGMAYAQDGETPTDVTVDTGLIATLDSISQQVENGSALNLAVNTGNVDASVDLEAIAEATREAPEAISSIEGSIETTAIGAANTGSISIEQGSYNKVVSDISDETYDYDSSQVTSTVNNSETLEELSESSDSSDISEVISSTLSTDYSEEINETLSNYSVANIAYNAGAIDASVSAISEETQTAINNSITTTAIGAVNSGSITVTVK</sequence>
<feature type="chain" id="PRO_5026925380" evidence="2">
    <location>
        <begin position="24"/>
        <end position="224"/>
    </location>
</feature>
<dbReference type="RefSeq" id="WP_174894203.1">
    <property type="nucleotide sequence ID" value="NZ_CP054803.1"/>
</dbReference>
<name>A0A6N1MTC3_ACILW</name>